<accession>A0A7X5X9W0</accession>
<dbReference type="AlphaFoldDB" id="A0A7X5X9W0"/>
<keyword evidence="1" id="KW-0805">Transcription regulation</keyword>
<dbReference type="GO" id="GO:0003677">
    <property type="term" value="F:DNA binding"/>
    <property type="evidence" value="ECO:0007669"/>
    <property type="project" value="UniProtKB-KW"/>
</dbReference>
<evidence type="ECO:0000313" key="6">
    <source>
        <dbReference type="Proteomes" id="UP000536624"/>
    </source>
</evidence>
<evidence type="ECO:0000313" key="5">
    <source>
        <dbReference type="EMBL" id="NIY69334.1"/>
    </source>
</evidence>
<dbReference type="Gene3D" id="1.20.120.530">
    <property type="entry name" value="GntR ligand-binding domain-like"/>
    <property type="match status" value="1"/>
</dbReference>
<sequence length="72" mass="8147">MLAALIERLHDQMRLALARLAEAPEHRRCGHDELGQVLHAVRTANPDAAETAMRTHIRRTRATLDTIDQDEP</sequence>
<proteinExistence type="predicted"/>
<protein>
    <submittedName>
        <fullName evidence="5">GntR family transcriptional regulator</fullName>
    </submittedName>
</protein>
<organism evidence="5 6">
    <name type="scientific">Streptomyces malaysiensis</name>
    <dbReference type="NCBI Taxonomy" id="92644"/>
    <lineage>
        <taxon>Bacteria</taxon>
        <taxon>Bacillati</taxon>
        <taxon>Actinomycetota</taxon>
        <taxon>Actinomycetes</taxon>
        <taxon>Kitasatosporales</taxon>
        <taxon>Streptomycetaceae</taxon>
        <taxon>Streptomyces</taxon>
        <taxon>Streptomyces violaceusniger group</taxon>
    </lineage>
</organism>
<keyword evidence="2" id="KW-0238">DNA-binding</keyword>
<reference evidence="5 6" key="1">
    <citation type="submission" date="2020-02" db="EMBL/GenBank/DDBJ databases">
        <title>Streptomyces malaysiensis DSM14702 (JHCC583434, PFL_A843) Genome sequencing and assembly.</title>
        <authorList>
            <person name="Samborskyy M."/>
        </authorList>
    </citation>
    <scope>NUCLEOTIDE SEQUENCE [LARGE SCALE GENOMIC DNA]</scope>
    <source>
        <strain evidence="5 6">DSM 14702</strain>
    </source>
</reference>
<evidence type="ECO:0000256" key="3">
    <source>
        <dbReference type="ARBA" id="ARBA00023163"/>
    </source>
</evidence>
<dbReference type="SUPFAM" id="SSF48008">
    <property type="entry name" value="GntR ligand-binding domain-like"/>
    <property type="match status" value="1"/>
</dbReference>
<dbReference type="Proteomes" id="UP000536624">
    <property type="component" value="Unassembled WGS sequence"/>
</dbReference>
<feature type="domain" description="GntR C-terminal" evidence="4">
    <location>
        <begin position="2"/>
        <end position="58"/>
    </location>
</feature>
<dbReference type="Pfam" id="PF07729">
    <property type="entry name" value="FCD"/>
    <property type="match status" value="1"/>
</dbReference>
<name>A0A7X5X9W0_STRMQ</name>
<evidence type="ECO:0000256" key="2">
    <source>
        <dbReference type="ARBA" id="ARBA00023125"/>
    </source>
</evidence>
<evidence type="ECO:0000256" key="1">
    <source>
        <dbReference type="ARBA" id="ARBA00023015"/>
    </source>
</evidence>
<evidence type="ECO:0000259" key="4">
    <source>
        <dbReference type="Pfam" id="PF07729"/>
    </source>
</evidence>
<dbReference type="InterPro" id="IPR011711">
    <property type="entry name" value="GntR_C"/>
</dbReference>
<dbReference type="InterPro" id="IPR008920">
    <property type="entry name" value="TF_FadR/GntR_C"/>
</dbReference>
<dbReference type="EMBL" id="JAALLH010000001">
    <property type="protein sequence ID" value="NIY69334.1"/>
    <property type="molecule type" value="Genomic_DNA"/>
</dbReference>
<comment type="caution">
    <text evidence="5">The sequence shown here is derived from an EMBL/GenBank/DDBJ whole genome shotgun (WGS) entry which is preliminary data.</text>
</comment>
<keyword evidence="3" id="KW-0804">Transcription</keyword>
<gene>
    <name evidence="5" type="ORF">SMALB_7452</name>
</gene>